<dbReference type="PANTHER" id="PTHR28180:SF2">
    <property type="entry name" value="PEROXISOMAL PROTEIN 2"/>
    <property type="match status" value="1"/>
</dbReference>
<dbReference type="SUPFAM" id="SSF69118">
    <property type="entry name" value="AhpD-like"/>
    <property type="match status" value="1"/>
</dbReference>
<sequence>MTDVATPEFLSHLKALYPAPSSGGDNTWAFVAAVAFSASNLPEAVPLVFQHAASSTTEDEDSLLLVRKMKDAVFKSGMLSGYPKAINALVALHNTLPENLREKKPLRDLAMSTEALTKVGSELFDQTYGNTAKTVQSTINDAYPDLWFFSAAFAYGYVYSCSEVLSLADTEFAMIAALIPMDTPRQIDWHLHGAIRNGADILEVKAVRQITIEVAQLAGIKWKNEIPDI</sequence>
<evidence type="ECO:0000313" key="2">
    <source>
        <dbReference type="Proteomes" id="UP000054166"/>
    </source>
</evidence>
<dbReference type="HOGENOM" id="CLU_065389_3_1_1"/>
<proteinExistence type="predicted"/>
<keyword evidence="2" id="KW-1185">Reference proteome</keyword>
<name>A0A0C3BUP5_PILCF</name>
<dbReference type="OrthoDB" id="5537330at2759"/>
<dbReference type="EMBL" id="KN832973">
    <property type="protein sequence ID" value="KIM90258.1"/>
    <property type="molecule type" value="Genomic_DNA"/>
</dbReference>
<gene>
    <name evidence="1" type="ORF">PILCRDRAFT_177546</name>
</gene>
<reference evidence="2" key="2">
    <citation type="submission" date="2015-01" db="EMBL/GenBank/DDBJ databases">
        <title>Evolutionary Origins and Diversification of the Mycorrhizal Mutualists.</title>
        <authorList>
            <consortium name="DOE Joint Genome Institute"/>
            <consortium name="Mycorrhizal Genomics Consortium"/>
            <person name="Kohler A."/>
            <person name="Kuo A."/>
            <person name="Nagy L.G."/>
            <person name="Floudas D."/>
            <person name="Copeland A."/>
            <person name="Barry K.W."/>
            <person name="Cichocki N."/>
            <person name="Veneault-Fourrey C."/>
            <person name="LaButti K."/>
            <person name="Lindquist E.A."/>
            <person name="Lipzen A."/>
            <person name="Lundell T."/>
            <person name="Morin E."/>
            <person name="Murat C."/>
            <person name="Riley R."/>
            <person name="Ohm R."/>
            <person name="Sun H."/>
            <person name="Tunlid A."/>
            <person name="Henrissat B."/>
            <person name="Grigoriev I.V."/>
            <person name="Hibbett D.S."/>
            <person name="Martin F."/>
        </authorList>
    </citation>
    <scope>NUCLEOTIDE SEQUENCE [LARGE SCALE GENOMIC DNA]</scope>
    <source>
        <strain evidence="2">F 1598</strain>
    </source>
</reference>
<dbReference type="STRING" id="765440.A0A0C3BUP5"/>
<dbReference type="Proteomes" id="UP000054166">
    <property type="component" value="Unassembled WGS sequence"/>
</dbReference>
<protein>
    <recommendedName>
        <fullName evidence="3">Carboxymuconolactone decarboxylase-like domain-containing protein</fullName>
    </recommendedName>
</protein>
<evidence type="ECO:0008006" key="3">
    <source>
        <dbReference type="Google" id="ProtNLM"/>
    </source>
</evidence>
<accession>A0A0C3BUP5</accession>
<reference evidence="1 2" key="1">
    <citation type="submission" date="2014-04" db="EMBL/GenBank/DDBJ databases">
        <authorList>
            <consortium name="DOE Joint Genome Institute"/>
            <person name="Kuo A."/>
            <person name="Tarkka M."/>
            <person name="Buscot F."/>
            <person name="Kohler A."/>
            <person name="Nagy L.G."/>
            <person name="Floudas D."/>
            <person name="Copeland A."/>
            <person name="Barry K.W."/>
            <person name="Cichocki N."/>
            <person name="Veneault-Fourrey C."/>
            <person name="LaButti K."/>
            <person name="Lindquist E.A."/>
            <person name="Lipzen A."/>
            <person name="Lundell T."/>
            <person name="Morin E."/>
            <person name="Murat C."/>
            <person name="Sun H."/>
            <person name="Tunlid A."/>
            <person name="Henrissat B."/>
            <person name="Grigoriev I.V."/>
            <person name="Hibbett D.S."/>
            <person name="Martin F."/>
            <person name="Nordberg H.P."/>
            <person name="Cantor M.N."/>
            <person name="Hua S.X."/>
        </authorList>
    </citation>
    <scope>NUCLEOTIDE SEQUENCE [LARGE SCALE GENOMIC DNA]</scope>
    <source>
        <strain evidence="1 2">F 1598</strain>
    </source>
</reference>
<dbReference type="Gene3D" id="1.20.1290.10">
    <property type="entry name" value="AhpD-like"/>
    <property type="match status" value="1"/>
</dbReference>
<evidence type="ECO:0000313" key="1">
    <source>
        <dbReference type="EMBL" id="KIM90258.1"/>
    </source>
</evidence>
<dbReference type="InterPro" id="IPR052999">
    <property type="entry name" value="PTS1_Protein"/>
</dbReference>
<organism evidence="1 2">
    <name type="scientific">Piloderma croceum (strain F 1598)</name>
    <dbReference type="NCBI Taxonomy" id="765440"/>
    <lineage>
        <taxon>Eukaryota</taxon>
        <taxon>Fungi</taxon>
        <taxon>Dikarya</taxon>
        <taxon>Basidiomycota</taxon>
        <taxon>Agaricomycotina</taxon>
        <taxon>Agaricomycetes</taxon>
        <taxon>Agaricomycetidae</taxon>
        <taxon>Atheliales</taxon>
        <taxon>Atheliaceae</taxon>
        <taxon>Piloderma</taxon>
    </lineage>
</organism>
<dbReference type="AlphaFoldDB" id="A0A0C3BUP5"/>
<dbReference type="InterPro" id="IPR029032">
    <property type="entry name" value="AhpD-like"/>
</dbReference>
<dbReference type="PANTHER" id="PTHR28180">
    <property type="entry name" value="CONSERVED MITOCHONDRIAL PROTEIN-RELATED"/>
    <property type="match status" value="1"/>
</dbReference>
<dbReference type="InParanoid" id="A0A0C3BUP5"/>